<protein>
    <recommendedName>
        <fullName evidence="3">Aspartyl-phosphate phosphatase Spo0E family protein</fullName>
    </recommendedName>
</protein>
<dbReference type="Proteomes" id="UP001231362">
    <property type="component" value="Unassembled WGS sequence"/>
</dbReference>
<dbReference type="InterPro" id="IPR018540">
    <property type="entry name" value="Spo0E-like"/>
</dbReference>
<evidence type="ECO:0000313" key="1">
    <source>
        <dbReference type="EMBL" id="MDQ0155407.1"/>
    </source>
</evidence>
<name>A0ABT9V387_9BACL</name>
<organism evidence="1 2">
    <name type="scientific">Anoxybacillus andreesenii</name>
    <dbReference type="NCBI Taxonomy" id="1325932"/>
    <lineage>
        <taxon>Bacteria</taxon>
        <taxon>Bacillati</taxon>
        <taxon>Bacillota</taxon>
        <taxon>Bacilli</taxon>
        <taxon>Bacillales</taxon>
        <taxon>Anoxybacillaceae</taxon>
        <taxon>Anoxybacillus</taxon>
    </lineage>
</organism>
<dbReference type="Gene3D" id="4.10.280.10">
    <property type="entry name" value="Helix-loop-helix DNA-binding domain"/>
    <property type="match status" value="1"/>
</dbReference>
<dbReference type="SUPFAM" id="SSF140500">
    <property type="entry name" value="BAS1536-like"/>
    <property type="match status" value="1"/>
</dbReference>
<keyword evidence="2" id="KW-1185">Reference proteome</keyword>
<reference evidence="1 2" key="1">
    <citation type="submission" date="2023-07" db="EMBL/GenBank/DDBJ databases">
        <title>Genomic Encyclopedia of Type Strains, Phase IV (KMG-IV): sequencing the most valuable type-strain genomes for metagenomic binning, comparative biology and taxonomic classification.</title>
        <authorList>
            <person name="Goeker M."/>
        </authorList>
    </citation>
    <scope>NUCLEOTIDE SEQUENCE [LARGE SCALE GENOMIC DNA]</scope>
    <source>
        <strain evidence="1 2">DSM 23948</strain>
    </source>
</reference>
<accession>A0ABT9V387</accession>
<dbReference type="RefSeq" id="WP_307149969.1">
    <property type="nucleotide sequence ID" value="NZ_JAUSTU010000006.1"/>
</dbReference>
<dbReference type="Pfam" id="PF09388">
    <property type="entry name" value="SpoOE-like"/>
    <property type="match status" value="1"/>
</dbReference>
<sequence length="56" mass="6540">MAVLANEKKLVNMIETLRKEMIQSGMKEGLSSKKTIELSQLLDQYMLKYQKTTYKI</sequence>
<gene>
    <name evidence="1" type="ORF">J2S07_001712</name>
</gene>
<evidence type="ECO:0008006" key="3">
    <source>
        <dbReference type="Google" id="ProtNLM"/>
    </source>
</evidence>
<dbReference type="InterPro" id="IPR036638">
    <property type="entry name" value="HLH_DNA-bd_sf"/>
</dbReference>
<evidence type="ECO:0000313" key="2">
    <source>
        <dbReference type="Proteomes" id="UP001231362"/>
    </source>
</evidence>
<proteinExistence type="predicted"/>
<dbReference type="InterPro" id="IPR037208">
    <property type="entry name" value="Spo0E-like_sf"/>
</dbReference>
<comment type="caution">
    <text evidence="1">The sequence shown here is derived from an EMBL/GenBank/DDBJ whole genome shotgun (WGS) entry which is preliminary data.</text>
</comment>
<dbReference type="EMBL" id="JAUSTU010000006">
    <property type="protein sequence ID" value="MDQ0155407.1"/>
    <property type="molecule type" value="Genomic_DNA"/>
</dbReference>